<feature type="transmembrane region" description="Helical" evidence="8">
    <location>
        <begin position="316"/>
        <end position="334"/>
    </location>
</feature>
<keyword evidence="2" id="KW-1003">Cell membrane</keyword>
<dbReference type="EMBL" id="MEXN01000003">
    <property type="protein sequence ID" value="OGD04039.1"/>
    <property type="molecule type" value="Genomic_DNA"/>
</dbReference>
<reference evidence="9 10" key="1">
    <citation type="journal article" date="2016" name="Nat. Commun.">
        <title>Thousands of microbial genomes shed light on interconnected biogeochemical processes in an aquifer system.</title>
        <authorList>
            <person name="Anantharaman K."/>
            <person name="Brown C.T."/>
            <person name="Hug L.A."/>
            <person name="Sharon I."/>
            <person name="Castelle C.J."/>
            <person name="Probst A.J."/>
            <person name="Thomas B.C."/>
            <person name="Singh A."/>
            <person name="Wilkins M.J."/>
            <person name="Karaoz U."/>
            <person name="Brodie E.L."/>
            <person name="Williams K.H."/>
            <person name="Hubbard S.S."/>
            <person name="Banfield J.F."/>
        </authorList>
    </citation>
    <scope>NUCLEOTIDE SEQUENCE [LARGE SCALE GENOMIC DNA]</scope>
</reference>
<feature type="transmembrane region" description="Helical" evidence="8">
    <location>
        <begin position="126"/>
        <end position="150"/>
    </location>
</feature>
<dbReference type="InterPro" id="IPR050297">
    <property type="entry name" value="LipidA_mod_glycosyltrf_83"/>
</dbReference>
<comment type="caution">
    <text evidence="9">The sequence shown here is derived from an EMBL/GenBank/DDBJ whole genome shotgun (WGS) entry which is preliminary data.</text>
</comment>
<evidence type="ECO:0000256" key="1">
    <source>
        <dbReference type="ARBA" id="ARBA00004651"/>
    </source>
</evidence>
<feature type="transmembrane region" description="Helical" evidence="8">
    <location>
        <begin position="191"/>
        <end position="208"/>
    </location>
</feature>
<keyword evidence="7 8" id="KW-0472">Membrane</keyword>
<dbReference type="GO" id="GO:0005886">
    <property type="term" value="C:plasma membrane"/>
    <property type="evidence" value="ECO:0007669"/>
    <property type="project" value="UniProtKB-SubCell"/>
</dbReference>
<evidence type="ECO:0000313" key="9">
    <source>
        <dbReference type="EMBL" id="OGD04039.1"/>
    </source>
</evidence>
<keyword evidence="3" id="KW-0328">Glycosyltransferase</keyword>
<proteinExistence type="predicted"/>
<evidence type="ECO:0000256" key="7">
    <source>
        <dbReference type="ARBA" id="ARBA00023136"/>
    </source>
</evidence>
<evidence type="ECO:0000256" key="5">
    <source>
        <dbReference type="ARBA" id="ARBA00022692"/>
    </source>
</evidence>
<feature type="transmembrane region" description="Helical" evidence="8">
    <location>
        <begin position="72"/>
        <end position="105"/>
    </location>
</feature>
<sequence length="347" mass="39551">MTRVVRDCLILVGVAVVSTVVLWVAVGMKTIYQNFDGPYYAVIAKCWYDKECVGKNFSFPLPAEYYLAHFPLYPALMGLFGGVGLVRAAALINLLATIGAAVVLYKMAGEKLWIALTWLFWWPRMWVVRSVGGAETLLILGLLVSMYFFIKKKYVWAGVIGALAVLAKPPGILLFGGYALYFLVKKFDWRAWPLFLMPVVLGGLFWFYKVQTGDFWAYFHSGDNIHLQMLPFGVFDSNQPWVGTFWLEDVLWVYLIGLIGVIRAMRKNPMLGYFGAVFYTTILFVSHRDIARYSLPLVPVVLIGLSEIFERREVRWALVLLVIPMFFYSVNFLLHNQVAISDWGPFL</sequence>
<dbReference type="PANTHER" id="PTHR33908:SF3">
    <property type="entry name" value="UNDECAPRENYL PHOSPHATE-ALPHA-4-AMINO-4-DEOXY-L-ARABINOSE ARABINOSYL TRANSFERASE"/>
    <property type="match status" value="1"/>
</dbReference>
<keyword evidence="4" id="KW-0808">Transferase</keyword>
<keyword evidence="5 8" id="KW-0812">Transmembrane</keyword>
<dbReference type="PANTHER" id="PTHR33908">
    <property type="entry name" value="MANNOSYLTRANSFERASE YKCB-RELATED"/>
    <property type="match status" value="1"/>
</dbReference>
<evidence type="ECO:0000313" key="10">
    <source>
        <dbReference type="Proteomes" id="UP000177080"/>
    </source>
</evidence>
<evidence type="ECO:0000256" key="4">
    <source>
        <dbReference type="ARBA" id="ARBA00022679"/>
    </source>
</evidence>
<dbReference type="GO" id="GO:0009103">
    <property type="term" value="P:lipopolysaccharide biosynthetic process"/>
    <property type="evidence" value="ECO:0007669"/>
    <property type="project" value="UniProtKB-ARBA"/>
</dbReference>
<dbReference type="GO" id="GO:0016763">
    <property type="term" value="F:pentosyltransferase activity"/>
    <property type="evidence" value="ECO:0007669"/>
    <property type="project" value="TreeGrafter"/>
</dbReference>
<dbReference type="STRING" id="1797259.A2989_01415"/>
<feature type="transmembrane region" description="Helical" evidence="8">
    <location>
        <begin position="293"/>
        <end position="309"/>
    </location>
</feature>
<accession>A0A1F4ZCG2</accession>
<feature type="transmembrane region" description="Helical" evidence="8">
    <location>
        <begin position="7"/>
        <end position="26"/>
    </location>
</feature>
<dbReference type="Proteomes" id="UP000177080">
    <property type="component" value="Unassembled WGS sequence"/>
</dbReference>
<comment type="subcellular location">
    <subcellularLocation>
        <location evidence="1">Cell membrane</location>
        <topology evidence="1">Multi-pass membrane protein</topology>
    </subcellularLocation>
</comment>
<evidence type="ECO:0008006" key="11">
    <source>
        <dbReference type="Google" id="ProtNLM"/>
    </source>
</evidence>
<evidence type="ECO:0000256" key="8">
    <source>
        <dbReference type="SAM" id="Phobius"/>
    </source>
</evidence>
<evidence type="ECO:0000256" key="3">
    <source>
        <dbReference type="ARBA" id="ARBA00022676"/>
    </source>
</evidence>
<evidence type="ECO:0000256" key="6">
    <source>
        <dbReference type="ARBA" id="ARBA00022989"/>
    </source>
</evidence>
<feature type="transmembrane region" description="Helical" evidence="8">
    <location>
        <begin position="245"/>
        <end position="263"/>
    </location>
</feature>
<gene>
    <name evidence="9" type="ORF">A2989_01415</name>
</gene>
<name>A0A1F4ZCG2_9BACT</name>
<feature type="transmembrane region" description="Helical" evidence="8">
    <location>
        <begin position="156"/>
        <end position="184"/>
    </location>
</feature>
<feature type="transmembrane region" description="Helical" evidence="8">
    <location>
        <begin position="270"/>
        <end position="287"/>
    </location>
</feature>
<dbReference type="AlphaFoldDB" id="A0A1F4ZCG2"/>
<keyword evidence="6 8" id="KW-1133">Transmembrane helix</keyword>
<dbReference type="GO" id="GO:0010041">
    <property type="term" value="P:response to iron(III) ion"/>
    <property type="evidence" value="ECO:0007669"/>
    <property type="project" value="TreeGrafter"/>
</dbReference>
<organism evidence="9 10">
    <name type="scientific">Candidatus Amesbacteria bacterium RIFCSPLOWO2_01_FULL_48_25</name>
    <dbReference type="NCBI Taxonomy" id="1797259"/>
    <lineage>
        <taxon>Bacteria</taxon>
        <taxon>Candidatus Amesiibacteriota</taxon>
    </lineage>
</organism>
<protein>
    <recommendedName>
        <fullName evidence="11">Glycosyltransferase RgtA/B/C/D-like domain-containing protein</fullName>
    </recommendedName>
</protein>
<evidence type="ECO:0000256" key="2">
    <source>
        <dbReference type="ARBA" id="ARBA00022475"/>
    </source>
</evidence>